<sequence>MTVILVTGVMASGKSTVAQALAERLPRSVHLRGDAFRRMVVNGREAARPGAGEEALRQLTLRYRAAAATADLYAHEGWTVVVQDVVVGEQLDVFLGLVRTRPLHVVVLAPRPAVVAAREAARRAERGKIAYGSGWTVEAMDALLREHTPRRGLWLDSSELTVAQTVDSIVAAMTAGLTAVE</sequence>
<reference evidence="2" key="1">
    <citation type="journal article" date="2019" name="Int. J. Syst. Evol. Microbiol.">
        <title>The Global Catalogue of Microorganisms (GCM) 10K type strain sequencing project: providing services to taxonomists for standard genome sequencing and annotation.</title>
        <authorList>
            <consortium name="The Broad Institute Genomics Platform"/>
            <consortium name="The Broad Institute Genome Sequencing Center for Infectious Disease"/>
            <person name="Wu L."/>
            <person name="Ma J."/>
        </authorList>
    </citation>
    <scope>NUCLEOTIDE SEQUENCE [LARGE SCALE GENOMIC DNA]</scope>
    <source>
        <strain evidence="2">JCM 4816</strain>
    </source>
</reference>
<dbReference type="SUPFAM" id="SSF52540">
    <property type="entry name" value="P-loop containing nucleoside triphosphate hydrolases"/>
    <property type="match status" value="1"/>
</dbReference>
<organism evidence="1 2">
    <name type="scientific">Streptacidiphilus monticola</name>
    <dbReference type="NCBI Taxonomy" id="2161674"/>
    <lineage>
        <taxon>Bacteria</taxon>
        <taxon>Bacillati</taxon>
        <taxon>Actinomycetota</taxon>
        <taxon>Actinomycetes</taxon>
        <taxon>Kitasatosporales</taxon>
        <taxon>Streptomycetaceae</taxon>
        <taxon>Streptacidiphilus</taxon>
    </lineage>
</organism>
<keyword evidence="2" id="KW-1185">Reference proteome</keyword>
<dbReference type="InterPro" id="IPR027417">
    <property type="entry name" value="P-loop_NTPase"/>
</dbReference>
<dbReference type="RefSeq" id="WP_380580056.1">
    <property type="nucleotide sequence ID" value="NZ_JBHSQJ010000013.1"/>
</dbReference>
<comment type="caution">
    <text evidence="1">The sequence shown here is derived from an EMBL/GenBank/DDBJ whole genome shotgun (WGS) entry which is preliminary data.</text>
</comment>
<gene>
    <name evidence="1" type="ORF">ACFP3V_04820</name>
</gene>
<accession>A0ABW1FWZ6</accession>
<protein>
    <submittedName>
        <fullName evidence="1">AAA family ATPase</fullName>
    </submittedName>
</protein>
<dbReference type="Proteomes" id="UP001596174">
    <property type="component" value="Unassembled WGS sequence"/>
</dbReference>
<name>A0ABW1FWZ6_9ACTN</name>
<dbReference type="Pfam" id="PF13671">
    <property type="entry name" value="AAA_33"/>
    <property type="match status" value="1"/>
</dbReference>
<proteinExistence type="predicted"/>
<dbReference type="EMBL" id="JBHSQJ010000013">
    <property type="protein sequence ID" value="MFC5906543.1"/>
    <property type="molecule type" value="Genomic_DNA"/>
</dbReference>
<evidence type="ECO:0000313" key="2">
    <source>
        <dbReference type="Proteomes" id="UP001596174"/>
    </source>
</evidence>
<evidence type="ECO:0000313" key="1">
    <source>
        <dbReference type="EMBL" id="MFC5906543.1"/>
    </source>
</evidence>
<dbReference type="Gene3D" id="3.40.50.300">
    <property type="entry name" value="P-loop containing nucleotide triphosphate hydrolases"/>
    <property type="match status" value="1"/>
</dbReference>